<evidence type="ECO:0000313" key="2">
    <source>
        <dbReference type="EMBL" id="MBW0555240.1"/>
    </source>
</evidence>
<evidence type="ECO:0000313" key="3">
    <source>
        <dbReference type="Proteomes" id="UP000765509"/>
    </source>
</evidence>
<gene>
    <name evidence="2" type="ORF">O181_094955</name>
</gene>
<organism evidence="2 3">
    <name type="scientific">Austropuccinia psidii MF-1</name>
    <dbReference type="NCBI Taxonomy" id="1389203"/>
    <lineage>
        <taxon>Eukaryota</taxon>
        <taxon>Fungi</taxon>
        <taxon>Dikarya</taxon>
        <taxon>Basidiomycota</taxon>
        <taxon>Pucciniomycotina</taxon>
        <taxon>Pucciniomycetes</taxon>
        <taxon>Pucciniales</taxon>
        <taxon>Sphaerophragmiaceae</taxon>
        <taxon>Austropuccinia</taxon>
    </lineage>
</organism>
<evidence type="ECO:0000256" key="1">
    <source>
        <dbReference type="SAM" id="MobiDB-lite"/>
    </source>
</evidence>
<reference evidence="2" key="1">
    <citation type="submission" date="2021-03" db="EMBL/GenBank/DDBJ databases">
        <title>Draft genome sequence of rust myrtle Austropuccinia psidii MF-1, a brazilian biotype.</title>
        <authorList>
            <person name="Quecine M.C."/>
            <person name="Pachon D.M.R."/>
            <person name="Bonatelli M.L."/>
            <person name="Correr F.H."/>
            <person name="Franceschini L.M."/>
            <person name="Leite T.F."/>
            <person name="Margarido G.R.A."/>
            <person name="Almeida C.A."/>
            <person name="Ferrarezi J.A."/>
            <person name="Labate C.A."/>
        </authorList>
    </citation>
    <scope>NUCLEOTIDE SEQUENCE</scope>
    <source>
        <strain evidence="2">MF-1</strain>
    </source>
</reference>
<accession>A0A9Q3J2Z0</accession>
<keyword evidence="3" id="KW-1185">Reference proteome</keyword>
<dbReference type="EMBL" id="AVOT02062151">
    <property type="protein sequence ID" value="MBW0555240.1"/>
    <property type="molecule type" value="Genomic_DNA"/>
</dbReference>
<name>A0A9Q3J2Z0_9BASI</name>
<comment type="caution">
    <text evidence="2">The sequence shown here is derived from an EMBL/GenBank/DDBJ whole genome shotgun (WGS) entry which is preliminary data.</text>
</comment>
<proteinExistence type="predicted"/>
<protein>
    <submittedName>
        <fullName evidence="2">Uncharacterized protein</fullName>
    </submittedName>
</protein>
<dbReference type="AlphaFoldDB" id="A0A9Q3J2Z0"/>
<sequence length="66" mass="7076">MSQARTHADLTLTLRAPLNGTPTVPQLRAQLDRGTCMEGAEPSRKEGRGPRISSKFSGVVGRFPGI</sequence>
<dbReference type="Proteomes" id="UP000765509">
    <property type="component" value="Unassembled WGS sequence"/>
</dbReference>
<feature type="region of interest" description="Disordered" evidence="1">
    <location>
        <begin position="1"/>
        <end position="66"/>
    </location>
</feature>